<dbReference type="PANTHER" id="PTHR45769:SF5">
    <property type="entry name" value="ADENOSINE KINASE"/>
    <property type="match status" value="1"/>
</dbReference>
<dbReference type="Gene3D" id="3.40.1190.20">
    <property type="match status" value="1"/>
</dbReference>
<comment type="subcellular location">
    <subcellularLocation>
        <location evidence="10">Nucleus</location>
    </subcellularLocation>
</comment>
<dbReference type="EC" id="2.7.1.20" evidence="3 10"/>
<dbReference type="GO" id="GO:0004001">
    <property type="term" value="F:adenosine kinase activity"/>
    <property type="evidence" value="ECO:0007669"/>
    <property type="project" value="UniProtKB-UniRule"/>
</dbReference>
<keyword evidence="10" id="KW-0539">Nucleus</keyword>
<feature type="active site" description="Proton acceptor" evidence="9">
    <location>
        <position position="320"/>
    </location>
</feature>
<keyword evidence="7 10" id="KW-0418">Kinase</keyword>
<reference evidence="13" key="1">
    <citation type="submission" date="2017-01" db="EMBL/GenBank/DDBJ databases">
        <title>A deep insight into the sialotranscriptome of adult male and female Cluex tarsalis mosquitoes.</title>
        <authorList>
            <person name="Ribeiro J.M."/>
            <person name="Moreira F."/>
            <person name="Bernard K.A."/>
            <person name="Calvo E."/>
        </authorList>
    </citation>
    <scope>NUCLEOTIDE SEQUENCE</scope>
    <source>
        <strain evidence="13">Kern County</strain>
        <tissue evidence="13">Salivary glands</tissue>
    </source>
</reference>
<dbReference type="GO" id="GO:0006166">
    <property type="term" value="P:purine ribonucleoside salvage"/>
    <property type="evidence" value="ECO:0007669"/>
    <property type="project" value="UniProtKB-KW"/>
</dbReference>
<keyword evidence="8 10" id="KW-0067">ATP-binding</keyword>
<dbReference type="GO" id="GO:0005634">
    <property type="term" value="C:nucleus"/>
    <property type="evidence" value="ECO:0007669"/>
    <property type="project" value="UniProtKB-SubCell"/>
</dbReference>
<dbReference type="GO" id="GO:0005524">
    <property type="term" value="F:ATP binding"/>
    <property type="evidence" value="ECO:0007669"/>
    <property type="project" value="UniProtKB-UniRule"/>
</dbReference>
<evidence type="ECO:0000256" key="7">
    <source>
        <dbReference type="ARBA" id="ARBA00022777"/>
    </source>
</evidence>
<comment type="cofactor">
    <cofactor evidence="10">
        <name>Mg(2+)</name>
        <dbReference type="ChEBI" id="CHEBI:18420"/>
    </cofactor>
    <text evidence="10">Binds 3 Mg(2+) ions per subunit.</text>
</comment>
<dbReference type="InterPro" id="IPR029056">
    <property type="entry name" value="Ribokinase-like"/>
</dbReference>
<keyword evidence="6 10" id="KW-0547">Nucleotide-binding</keyword>
<accession>A0A1Q3FBM2</accession>
<evidence type="ECO:0000256" key="3">
    <source>
        <dbReference type="ARBA" id="ARBA00012119"/>
    </source>
</evidence>
<feature type="domain" description="Carbohydrate kinase PfkB" evidence="12">
    <location>
        <begin position="61"/>
        <end position="361"/>
    </location>
</feature>
<evidence type="ECO:0000259" key="12">
    <source>
        <dbReference type="Pfam" id="PF00294"/>
    </source>
</evidence>
<evidence type="ECO:0000256" key="9">
    <source>
        <dbReference type="PIRSR" id="PIRSR601805-1"/>
    </source>
</evidence>
<dbReference type="InterPro" id="IPR001805">
    <property type="entry name" value="Adenokinase"/>
</dbReference>
<dbReference type="Gene3D" id="3.30.1110.10">
    <property type="match status" value="1"/>
</dbReference>
<dbReference type="InterPro" id="IPR002173">
    <property type="entry name" value="Carboh/pur_kinase_PfkB_CS"/>
</dbReference>
<dbReference type="GO" id="GO:0006144">
    <property type="term" value="P:purine nucleobase metabolic process"/>
    <property type="evidence" value="ECO:0007669"/>
    <property type="project" value="TreeGrafter"/>
</dbReference>
<comment type="function">
    <text evidence="10">ATP dependent phosphorylation of adenosine and other related nucleoside analogs to monophosphate derivatives.</text>
</comment>
<comment type="subunit">
    <text evidence="10">Monomer.</text>
</comment>
<evidence type="ECO:0000256" key="1">
    <source>
        <dbReference type="ARBA" id="ARBA00004801"/>
    </source>
</evidence>
<name>A0A1Q3FBM2_CULTA</name>
<evidence type="ECO:0000256" key="4">
    <source>
        <dbReference type="ARBA" id="ARBA00022679"/>
    </source>
</evidence>
<dbReference type="EMBL" id="GFDL01010074">
    <property type="protein sequence ID" value="JAV24971.1"/>
    <property type="molecule type" value="Transcribed_RNA"/>
</dbReference>
<comment type="catalytic activity">
    <reaction evidence="10">
        <text>adenosine + ATP = AMP + ADP + H(+)</text>
        <dbReference type="Rhea" id="RHEA:20824"/>
        <dbReference type="ChEBI" id="CHEBI:15378"/>
        <dbReference type="ChEBI" id="CHEBI:16335"/>
        <dbReference type="ChEBI" id="CHEBI:30616"/>
        <dbReference type="ChEBI" id="CHEBI:456215"/>
        <dbReference type="ChEBI" id="CHEBI:456216"/>
        <dbReference type="EC" id="2.7.1.20"/>
    </reaction>
</comment>
<evidence type="ECO:0000256" key="6">
    <source>
        <dbReference type="ARBA" id="ARBA00022741"/>
    </source>
</evidence>
<dbReference type="AlphaFoldDB" id="A0A1Q3FBM2"/>
<dbReference type="UniPathway" id="UPA00588">
    <property type="reaction ID" value="UER00659"/>
</dbReference>
<keyword evidence="5 10" id="KW-0660">Purine salvage</keyword>
<evidence type="ECO:0000256" key="11">
    <source>
        <dbReference type="SAM" id="MobiDB-lite"/>
    </source>
</evidence>
<dbReference type="Pfam" id="PF00294">
    <property type="entry name" value="PfkB"/>
    <property type="match status" value="1"/>
</dbReference>
<dbReference type="CDD" id="cd01168">
    <property type="entry name" value="adenosine_kinase"/>
    <property type="match status" value="1"/>
</dbReference>
<feature type="region of interest" description="Disordered" evidence="11">
    <location>
        <begin position="367"/>
        <end position="389"/>
    </location>
</feature>
<evidence type="ECO:0000256" key="5">
    <source>
        <dbReference type="ARBA" id="ARBA00022726"/>
    </source>
</evidence>
<evidence type="ECO:0000256" key="2">
    <source>
        <dbReference type="ARBA" id="ARBA00010688"/>
    </source>
</evidence>
<dbReference type="SUPFAM" id="SSF53613">
    <property type="entry name" value="Ribokinase-like"/>
    <property type="match status" value="1"/>
</dbReference>
<comment type="similarity">
    <text evidence="2 10">Belongs to the carbohydrate kinase PfkB family.</text>
</comment>
<feature type="compositionally biased region" description="Basic and acidic residues" evidence="11">
    <location>
        <begin position="380"/>
        <end position="389"/>
    </location>
</feature>
<dbReference type="InterPro" id="IPR011611">
    <property type="entry name" value="PfkB_dom"/>
</dbReference>
<feature type="compositionally biased region" description="Polar residues" evidence="11">
    <location>
        <begin position="367"/>
        <end position="379"/>
    </location>
</feature>
<organism evidence="13">
    <name type="scientific">Culex tarsalis</name>
    <name type="common">Encephalitis mosquito</name>
    <dbReference type="NCBI Taxonomy" id="7177"/>
    <lineage>
        <taxon>Eukaryota</taxon>
        <taxon>Metazoa</taxon>
        <taxon>Ecdysozoa</taxon>
        <taxon>Arthropoda</taxon>
        <taxon>Hexapoda</taxon>
        <taxon>Insecta</taxon>
        <taxon>Pterygota</taxon>
        <taxon>Neoptera</taxon>
        <taxon>Endopterygota</taxon>
        <taxon>Diptera</taxon>
        <taxon>Nematocera</taxon>
        <taxon>Culicoidea</taxon>
        <taxon>Culicidae</taxon>
        <taxon>Culicinae</taxon>
        <taxon>Culicini</taxon>
        <taxon>Culex</taxon>
        <taxon>Culex</taxon>
    </lineage>
</organism>
<evidence type="ECO:0000256" key="8">
    <source>
        <dbReference type="ARBA" id="ARBA00022840"/>
    </source>
</evidence>
<evidence type="ECO:0000313" key="13">
    <source>
        <dbReference type="EMBL" id="JAV24971.1"/>
    </source>
</evidence>
<dbReference type="GO" id="GO:0005829">
    <property type="term" value="C:cytosol"/>
    <property type="evidence" value="ECO:0007669"/>
    <property type="project" value="TreeGrafter"/>
</dbReference>
<evidence type="ECO:0000256" key="10">
    <source>
        <dbReference type="RuleBase" id="RU368116"/>
    </source>
</evidence>
<dbReference type="GO" id="GO:0044209">
    <property type="term" value="P:AMP salvage"/>
    <property type="evidence" value="ECO:0007669"/>
    <property type="project" value="UniProtKB-UniRule"/>
</dbReference>
<dbReference type="PROSITE" id="PS00584">
    <property type="entry name" value="PFKB_KINASES_2"/>
    <property type="match status" value="1"/>
</dbReference>
<sequence>MTNGTPISSCDRCPRLVAFGNVLLDVSVELRDTQILKDFDLKEDDQREIPADKLARLGAVAMETCGTPKYNPGGSALNTCRILRGLGEKNVIFCGAVGADENGKILTQILKDSSLNTCIQTLPEHSTGTCICLISGDKRSLNANIGASLHFKKEFVTSRWCQSKIGSCTSAAHDDVEEDVRVFYVEGYFVPEKFHICQYIYEKHCKGTGNLFVTNLNATYILQNFTKEMRWMVEQADLVFGNLTEFVALAAIYECEDFDQLAECLIRKYLKLNREKILVATDGCRCVRFYHGNGSAFLGESYQVPIIPQKAVVDTTGAGDSFVAGFLYKYMNGEAPTLLDCIRHGSKVAAKVIRQVGCNLPSSLPASPTTTAMKSTTSQQHEELKAKLT</sequence>
<keyword evidence="10" id="KW-0460">Magnesium</keyword>
<dbReference type="PANTHER" id="PTHR45769">
    <property type="entry name" value="ADENOSINE KINASE"/>
    <property type="match status" value="1"/>
</dbReference>
<protein>
    <recommendedName>
        <fullName evidence="3 10">Adenosine kinase</fullName>
        <shortName evidence="10">AK</shortName>
        <ecNumber evidence="3 10">2.7.1.20</ecNumber>
    </recommendedName>
    <alternativeName>
        <fullName evidence="10">Adenosine 5'-phosphotransferase</fullName>
    </alternativeName>
</protein>
<comment type="pathway">
    <text evidence="1 10">Purine metabolism; AMP biosynthesis via salvage pathway; AMP from adenosine: step 1/1.</text>
</comment>
<keyword evidence="4 10" id="KW-0808">Transferase</keyword>
<proteinExistence type="inferred from homology"/>